<dbReference type="PROSITE" id="PS50127">
    <property type="entry name" value="UBC_2"/>
    <property type="match status" value="1"/>
</dbReference>
<dbReference type="InterPro" id="IPR012340">
    <property type="entry name" value="NA-bd_OB-fold"/>
</dbReference>
<dbReference type="Proteomes" id="UP000604046">
    <property type="component" value="Unassembled WGS sequence"/>
</dbReference>
<dbReference type="AlphaFoldDB" id="A0A812K2P0"/>
<sequence length="590" mass="65483">MSSASTVKASRQAAALLRIARDLKELETEPLQLVSARPLDLNDPFCWHVNLRPADGPLMGCIFHLVMDLPRNYPFSPPSIRFPTEHIPSFRHPNLFGSMICLDILQSFIGSHDARSGWSTAYTVQTVLLQLASFLFETDHVPQDHGGTYKSCMTPKLAAQVRAECEKFRCQGCGHCFAAPRPELAEVPRALENSAEPRAPPSPSQKMSTLDGELAQAQAQDMSRDQLHAADEESQKNHGKWFEARCSEQGAQAAGAEAGCKDSEPSPRNGDVVRGVVLRELAAGFVLELPFKHWQRQGWLARDRRCAVALQEEIVAVVTAVEPKWLWLELVPRRSRRQLQELQESRTRFPGLIVSIKSYGLFVDVGAKAPGLVHVSEMDREVGEFQERSIVQIRILEVDSPKGLRLTARGGPFFRPHAGCQIHRLPLLQPHLYENLPGPAAETLLELLPLEALRSLARSCRAWRGPAEEAVSVYFDRTQLRCFHTKASFDEAETTLGLGVAITEESGGKRHLTCDFDPLSEEAFFNLQVSKGVWKQTISYWIPMAICKSHFERGLGRLLEAVSQLGSGEVAELTKSHGLGSGGRQGQLQL</sequence>
<dbReference type="CDD" id="cd23955">
    <property type="entry name" value="UBCc_invertebrate"/>
    <property type="match status" value="1"/>
</dbReference>
<dbReference type="InterPro" id="IPR000608">
    <property type="entry name" value="UBC"/>
</dbReference>
<dbReference type="EMBL" id="CAJNDS010000533">
    <property type="protein sequence ID" value="CAE7216026.1"/>
    <property type="molecule type" value="Genomic_DNA"/>
</dbReference>
<feature type="domain" description="S1 motif" evidence="2">
    <location>
        <begin position="346"/>
        <end position="409"/>
    </location>
</feature>
<dbReference type="GO" id="GO:0003676">
    <property type="term" value="F:nucleic acid binding"/>
    <property type="evidence" value="ECO:0007669"/>
    <property type="project" value="InterPro"/>
</dbReference>
<dbReference type="PROSITE" id="PS50126">
    <property type="entry name" value="S1"/>
    <property type="match status" value="1"/>
</dbReference>
<dbReference type="SUPFAM" id="SSF50249">
    <property type="entry name" value="Nucleic acid-binding proteins"/>
    <property type="match status" value="1"/>
</dbReference>
<evidence type="ECO:0000313" key="4">
    <source>
        <dbReference type="EMBL" id="CAE7216026.1"/>
    </source>
</evidence>
<dbReference type="SMART" id="SM00212">
    <property type="entry name" value="UBCc"/>
    <property type="match status" value="1"/>
</dbReference>
<dbReference type="OrthoDB" id="9978460at2759"/>
<dbReference type="SMART" id="SM00316">
    <property type="entry name" value="S1"/>
    <property type="match status" value="1"/>
</dbReference>
<feature type="compositionally biased region" description="Basic and acidic residues" evidence="1">
    <location>
        <begin position="222"/>
        <end position="234"/>
    </location>
</feature>
<gene>
    <name evidence="4" type="primary">UBE2D4</name>
    <name evidence="4" type="ORF">SNAT2548_LOCUS7598</name>
</gene>
<dbReference type="Gene3D" id="3.10.110.10">
    <property type="entry name" value="Ubiquitin Conjugating Enzyme"/>
    <property type="match status" value="1"/>
</dbReference>
<feature type="region of interest" description="Disordered" evidence="1">
    <location>
        <begin position="193"/>
        <end position="234"/>
    </location>
</feature>
<dbReference type="Pfam" id="PF00575">
    <property type="entry name" value="S1"/>
    <property type="match status" value="1"/>
</dbReference>
<dbReference type="Gene3D" id="2.40.50.140">
    <property type="entry name" value="Nucleic acid-binding proteins"/>
    <property type="match status" value="1"/>
</dbReference>
<accession>A0A812K2P0</accession>
<evidence type="ECO:0000256" key="1">
    <source>
        <dbReference type="SAM" id="MobiDB-lite"/>
    </source>
</evidence>
<dbReference type="PANTHER" id="PTHR24067">
    <property type="entry name" value="UBIQUITIN-CONJUGATING ENZYME E2"/>
    <property type="match status" value="1"/>
</dbReference>
<dbReference type="Pfam" id="PF00179">
    <property type="entry name" value="UQ_con"/>
    <property type="match status" value="1"/>
</dbReference>
<keyword evidence="5" id="KW-1185">Reference proteome</keyword>
<protein>
    <submittedName>
        <fullName evidence="4">UBE2D4 protein</fullName>
    </submittedName>
</protein>
<comment type="caution">
    <text evidence="4">The sequence shown here is derived from an EMBL/GenBank/DDBJ whole genome shotgun (WGS) entry which is preliminary data.</text>
</comment>
<dbReference type="SUPFAM" id="SSF54495">
    <property type="entry name" value="UBC-like"/>
    <property type="match status" value="1"/>
</dbReference>
<evidence type="ECO:0000259" key="2">
    <source>
        <dbReference type="PROSITE" id="PS50126"/>
    </source>
</evidence>
<name>A0A812K2P0_9DINO</name>
<evidence type="ECO:0000313" key="5">
    <source>
        <dbReference type="Proteomes" id="UP000604046"/>
    </source>
</evidence>
<feature type="domain" description="UBC core" evidence="3">
    <location>
        <begin position="14"/>
        <end position="175"/>
    </location>
</feature>
<evidence type="ECO:0000259" key="3">
    <source>
        <dbReference type="PROSITE" id="PS50127"/>
    </source>
</evidence>
<organism evidence="4 5">
    <name type="scientific">Symbiodinium natans</name>
    <dbReference type="NCBI Taxonomy" id="878477"/>
    <lineage>
        <taxon>Eukaryota</taxon>
        <taxon>Sar</taxon>
        <taxon>Alveolata</taxon>
        <taxon>Dinophyceae</taxon>
        <taxon>Suessiales</taxon>
        <taxon>Symbiodiniaceae</taxon>
        <taxon>Symbiodinium</taxon>
    </lineage>
</organism>
<feature type="non-terminal residue" evidence="4">
    <location>
        <position position="1"/>
    </location>
</feature>
<dbReference type="InterPro" id="IPR003029">
    <property type="entry name" value="S1_domain"/>
</dbReference>
<proteinExistence type="predicted"/>
<dbReference type="InterPro" id="IPR016135">
    <property type="entry name" value="UBQ-conjugating_enzyme/RWD"/>
</dbReference>
<reference evidence="4" key="1">
    <citation type="submission" date="2021-02" db="EMBL/GenBank/DDBJ databases">
        <authorList>
            <person name="Dougan E. K."/>
            <person name="Rhodes N."/>
            <person name="Thang M."/>
            <person name="Chan C."/>
        </authorList>
    </citation>
    <scope>NUCLEOTIDE SEQUENCE</scope>
</reference>
<dbReference type="InterPro" id="IPR050113">
    <property type="entry name" value="Ub_conjugating_enzyme"/>
</dbReference>